<protein>
    <submittedName>
        <fullName evidence="1">Uncharacterized protein</fullName>
    </submittedName>
</protein>
<name>A0A1F7X289_9BACT</name>
<gene>
    <name evidence="1" type="ORF">A2Z67_04570</name>
</gene>
<organism evidence="1 2">
    <name type="scientific">Candidatus Woesebacteria bacterium RBG_13_36_22</name>
    <dbReference type="NCBI Taxonomy" id="1802478"/>
    <lineage>
        <taxon>Bacteria</taxon>
        <taxon>Candidatus Woeseibacteriota</taxon>
    </lineage>
</organism>
<dbReference type="Proteomes" id="UP000176939">
    <property type="component" value="Unassembled WGS sequence"/>
</dbReference>
<proteinExistence type="predicted"/>
<comment type="caution">
    <text evidence="1">The sequence shown here is derived from an EMBL/GenBank/DDBJ whole genome shotgun (WGS) entry which is preliminary data.</text>
</comment>
<sequence>MVGVNNVVCSCGKQMIFQPVKGSFFCGACGQRYWILDNEEEEEQERKFRELERLIFKNEGDKE</sequence>
<dbReference type="AlphaFoldDB" id="A0A1F7X289"/>
<dbReference type="EMBL" id="MGFQ01000024">
    <property type="protein sequence ID" value="OGM09186.1"/>
    <property type="molecule type" value="Genomic_DNA"/>
</dbReference>
<reference evidence="1 2" key="1">
    <citation type="journal article" date="2016" name="Nat. Commun.">
        <title>Thousands of microbial genomes shed light on interconnected biogeochemical processes in an aquifer system.</title>
        <authorList>
            <person name="Anantharaman K."/>
            <person name="Brown C.T."/>
            <person name="Hug L.A."/>
            <person name="Sharon I."/>
            <person name="Castelle C.J."/>
            <person name="Probst A.J."/>
            <person name="Thomas B.C."/>
            <person name="Singh A."/>
            <person name="Wilkins M.J."/>
            <person name="Karaoz U."/>
            <person name="Brodie E.L."/>
            <person name="Williams K.H."/>
            <person name="Hubbard S.S."/>
            <person name="Banfield J.F."/>
        </authorList>
    </citation>
    <scope>NUCLEOTIDE SEQUENCE [LARGE SCALE GENOMIC DNA]</scope>
</reference>
<evidence type="ECO:0000313" key="1">
    <source>
        <dbReference type="EMBL" id="OGM09186.1"/>
    </source>
</evidence>
<accession>A0A1F7X289</accession>
<evidence type="ECO:0000313" key="2">
    <source>
        <dbReference type="Proteomes" id="UP000176939"/>
    </source>
</evidence>